<dbReference type="InterPro" id="IPR050349">
    <property type="entry name" value="WD_LIS1/nudF_dynein_reg"/>
</dbReference>
<gene>
    <name evidence="10" type="primary">pknD_7</name>
    <name evidence="10" type="ORF">Pla52n_30740</name>
</gene>
<feature type="repeat" description="WD" evidence="5">
    <location>
        <begin position="1216"/>
        <end position="1244"/>
    </location>
</feature>
<feature type="repeat" description="WD" evidence="5">
    <location>
        <begin position="1082"/>
        <end position="1115"/>
    </location>
</feature>
<feature type="repeat" description="WD" evidence="5">
    <location>
        <begin position="1653"/>
        <end position="1694"/>
    </location>
</feature>
<dbReference type="InterPro" id="IPR036322">
    <property type="entry name" value="WD40_repeat_dom_sf"/>
</dbReference>
<dbReference type="GO" id="GO:0004674">
    <property type="term" value="F:protein serine/threonine kinase activity"/>
    <property type="evidence" value="ECO:0007669"/>
    <property type="project" value="UniProtKB-EC"/>
</dbReference>
<dbReference type="SUPFAM" id="SSF56112">
    <property type="entry name" value="Protein kinase-like (PK-like)"/>
    <property type="match status" value="1"/>
</dbReference>
<dbReference type="PROSITE" id="PS50011">
    <property type="entry name" value="PROTEIN_KINASE_DOM"/>
    <property type="match status" value="1"/>
</dbReference>
<feature type="repeat" description="WD" evidence="5">
    <location>
        <begin position="940"/>
        <end position="981"/>
    </location>
</feature>
<evidence type="ECO:0000256" key="1">
    <source>
        <dbReference type="ARBA" id="ARBA00022574"/>
    </source>
</evidence>
<dbReference type="InterPro" id="IPR011009">
    <property type="entry name" value="Kinase-like_dom_sf"/>
</dbReference>
<evidence type="ECO:0000256" key="2">
    <source>
        <dbReference type="ARBA" id="ARBA00022737"/>
    </source>
</evidence>
<dbReference type="EC" id="2.7.11.1" evidence="10"/>
<dbReference type="InterPro" id="IPR000719">
    <property type="entry name" value="Prot_kinase_dom"/>
</dbReference>
<dbReference type="Gene3D" id="1.10.510.10">
    <property type="entry name" value="Transferase(Phosphotransferase) domain 1"/>
    <property type="match status" value="1"/>
</dbReference>
<evidence type="ECO:0000313" key="10">
    <source>
        <dbReference type="EMBL" id="TWU05028.1"/>
    </source>
</evidence>
<feature type="domain" description="Protein kinase" evidence="9">
    <location>
        <begin position="166"/>
        <end position="439"/>
    </location>
</feature>
<name>A0A5C6AZG2_9BACT</name>
<keyword evidence="4 6" id="KW-0067">ATP-binding</keyword>
<keyword evidence="1 5" id="KW-0853">WD repeat</keyword>
<reference evidence="10 11" key="1">
    <citation type="submission" date="2019-02" db="EMBL/GenBank/DDBJ databases">
        <title>Deep-cultivation of Planctomycetes and their phenomic and genomic characterization uncovers novel biology.</title>
        <authorList>
            <person name="Wiegand S."/>
            <person name="Jogler M."/>
            <person name="Boedeker C."/>
            <person name="Pinto D."/>
            <person name="Vollmers J."/>
            <person name="Rivas-Marin E."/>
            <person name="Kohn T."/>
            <person name="Peeters S.H."/>
            <person name="Heuer A."/>
            <person name="Rast P."/>
            <person name="Oberbeckmann S."/>
            <person name="Bunk B."/>
            <person name="Jeske O."/>
            <person name="Meyerdierks A."/>
            <person name="Storesund J.E."/>
            <person name="Kallscheuer N."/>
            <person name="Luecker S."/>
            <person name="Lage O.M."/>
            <person name="Pohl T."/>
            <person name="Merkel B.J."/>
            <person name="Hornburger P."/>
            <person name="Mueller R.-W."/>
            <person name="Bruemmer F."/>
            <person name="Labrenz M."/>
            <person name="Spormann A.M."/>
            <person name="Op Den Camp H."/>
            <person name="Overmann J."/>
            <person name="Amann R."/>
            <person name="Jetten M.S.M."/>
            <person name="Mascher T."/>
            <person name="Medema M.H."/>
            <person name="Devos D.P."/>
            <person name="Kaster A.-K."/>
            <person name="Ovreas L."/>
            <person name="Rohde M."/>
            <person name="Galperin M.Y."/>
            <person name="Jogler C."/>
        </authorList>
    </citation>
    <scope>NUCLEOTIDE SEQUENCE [LARGE SCALE GENOMIC DNA]</scope>
    <source>
        <strain evidence="10 11">Pla52n</strain>
    </source>
</reference>
<dbReference type="PROSITE" id="PS00107">
    <property type="entry name" value="PROTEIN_KINASE_ATP"/>
    <property type="match status" value="1"/>
</dbReference>
<dbReference type="SMART" id="SM00220">
    <property type="entry name" value="S_TKc"/>
    <property type="match status" value="1"/>
</dbReference>
<dbReference type="Gene3D" id="2.130.10.10">
    <property type="entry name" value="YVTN repeat-like/Quinoprotein amine dehydrogenase"/>
    <property type="match status" value="6"/>
</dbReference>
<dbReference type="Pfam" id="PF00069">
    <property type="entry name" value="Pkinase"/>
    <property type="match status" value="1"/>
</dbReference>
<dbReference type="InterPro" id="IPR001680">
    <property type="entry name" value="WD40_rpt"/>
</dbReference>
<dbReference type="Pfam" id="PF00400">
    <property type="entry name" value="WD40"/>
    <property type="match status" value="11"/>
</dbReference>
<keyword evidence="3 6" id="KW-0547">Nucleotide-binding</keyword>
<dbReference type="SMART" id="SM00320">
    <property type="entry name" value="WD40"/>
    <property type="match status" value="17"/>
</dbReference>
<dbReference type="RefSeq" id="WP_146520348.1">
    <property type="nucleotide sequence ID" value="NZ_CP151726.1"/>
</dbReference>
<evidence type="ECO:0000256" key="4">
    <source>
        <dbReference type="ARBA" id="ARBA00022840"/>
    </source>
</evidence>
<keyword evidence="7" id="KW-0175">Coiled coil</keyword>
<dbReference type="SUPFAM" id="SSF50978">
    <property type="entry name" value="WD40 repeat-like"/>
    <property type="match status" value="2"/>
</dbReference>
<dbReference type="Gene3D" id="3.30.200.20">
    <property type="entry name" value="Phosphorylase Kinase, domain 1"/>
    <property type="match status" value="1"/>
</dbReference>
<proteinExistence type="predicted"/>
<comment type="caution">
    <text evidence="10">The sequence shown here is derived from an EMBL/GenBank/DDBJ whole genome shotgun (WGS) entry which is preliminary data.</text>
</comment>
<evidence type="ECO:0000256" key="7">
    <source>
        <dbReference type="SAM" id="Coils"/>
    </source>
</evidence>
<feature type="repeat" description="WD" evidence="5">
    <location>
        <begin position="1696"/>
        <end position="1731"/>
    </location>
</feature>
<feature type="binding site" evidence="6">
    <location>
        <position position="195"/>
    </location>
    <ligand>
        <name>ATP</name>
        <dbReference type="ChEBI" id="CHEBI:30616"/>
    </ligand>
</feature>
<feature type="region of interest" description="Disordered" evidence="8">
    <location>
        <begin position="72"/>
        <end position="98"/>
    </location>
</feature>
<dbReference type="CDD" id="cd14014">
    <property type="entry name" value="STKc_PknB_like"/>
    <property type="match status" value="1"/>
</dbReference>
<feature type="region of interest" description="Disordered" evidence="8">
    <location>
        <begin position="1"/>
        <end position="33"/>
    </location>
</feature>
<organism evidence="10 11">
    <name type="scientific">Stieleria varia</name>
    <dbReference type="NCBI Taxonomy" id="2528005"/>
    <lineage>
        <taxon>Bacteria</taxon>
        <taxon>Pseudomonadati</taxon>
        <taxon>Planctomycetota</taxon>
        <taxon>Planctomycetia</taxon>
        <taxon>Pirellulales</taxon>
        <taxon>Pirellulaceae</taxon>
        <taxon>Stieleria</taxon>
    </lineage>
</organism>
<feature type="repeat" description="WD" evidence="5">
    <location>
        <begin position="841"/>
        <end position="881"/>
    </location>
</feature>
<dbReference type="PANTHER" id="PTHR44129">
    <property type="entry name" value="WD REPEAT-CONTAINING PROTEIN POP1"/>
    <property type="match status" value="1"/>
</dbReference>
<evidence type="ECO:0000256" key="8">
    <source>
        <dbReference type="SAM" id="MobiDB-lite"/>
    </source>
</evidence>
<dbReference type="InterPro" id="IPR015943">
    <property type="entry name" value="WD40/YVTN_repeat-like_dom_sf"/>
</dbReference>
<protein>
    <submittedName>
        <fullName evidence="10">Serine/threonine-protein kinase PknD</fullName>
        <ecNumber evidence="10">2.7.11.1</ecNumber>
    </submittedName>
</protein>
<accession>A0A5C6AZG2</accession>
<keyword evidence="2" id="KW-0677">Repeat</keyword>
<feature type="repeat" description="WD" evidence="5">
    <location>
        <begin position="1747"/>
        <end position="1783"/>
    </location>
</feature>
<evidence type="ECO:0000256" key="3">
    <source>
        <dbReference type="ARBA" id="ARBA00022741"/>
    </source>
</evidence>
<feature type="region of interest" description="Disordered" evidence="8">
    <location>
        <begin position="992"/>
        <end position="1015"/>
    </location>
</feature>
<dbReference type="GO" id="GO:0005524">
    <property type="term" value="F:ATP binding"/>
    <property type="evidence" value="ECO:0007669"/>
    <property type="project" value="UniProtKB-UniRule"/>
</dbReference>
<keyword evidence="10" id="KW-0808">Transferase</keyword>
<evidence type="ECO:0000256" key="5">
    <source>
        <dbReference type="PROSITE-ProRule" id="PRU00221"/>
    </source>
</evidence>
<feature type="repeat" description="WD" evidence="5">
    <location>
        <begin position="1564"/>
        <end position="1598"/>
    </location>
</feature>
<dbReference type="PROSITE" id="PS00108">
    <property type="entry name" value="PROTEIN_KINASE_ST"/>
    <property type="match status" value="1"/>
</dbReference>
<evidence type="ECO:0000259" key="9">
    <source>
        <dbReference type="PROSITE" id="PS50011"/>
    </source>
</evidence>
<evidence type="ECO:0000313" key="11">
    <source>
        <dbReference type="Proteomes" id="UP000320176"/>
    </source>
</evidence>
<dbReference type="OrthoDB" id="9765809at2"/>
<dbReference type="InterPro" id="IPR017441">
    <property type="entry name" value="Protein_kinase_ATP_BS"/>
</dbReference>
<dbReference type="InterPro" id="IPR008271">
    <property type="entry name" value="Ser/Thr_kinase_AS"/>
</dbReference>
<feature type="repeat" description="WD" evidence="5">
    <location>
        <begin position="1292"/>
        <end position="1333"/>
    </location>
</feature>
<feature type="coiled-coil region" evidence="7">
    <location>
        <begin position="640"/>
        <end position="692"/>
    </location>
</feature>
<sequence>MTSDDQPDPSPPIKRDVSNDETIDGIGASMDSTVDPLAQTIDPFGIQESANADSGNIPPNVNLEQTIAVGAASLRPTPVGPGTGRSQSRSVMTSADVGRTINPRELNAEDAAFWGSIAAAGVSKANQGEVTDQRPAAERSISETKLQLRQRDLAPPTRSVDEPSDYRLVRLLGRGGMGNVYIAKQMSLDRLLAVKVVRPLPKEKQEKLQQSGRLEQVQNDRRQQFLSEAVVTGDLDHPNIVPIHDVAVAADNTLFYAMKRVVGRPWSDVIAEKSRDENLEILLKVGDALAFAHTRGVVHRDIKPENIMLGDFGEVLVMDWGLALAQPNFEKSESITHTAGLGGTPAFMAPEMATGPLKKIGPASDIYLLGATLYYIITGVAPHHGDDVSQCIRAVASNKIREVEPRHQGELLNIALKAMETEPDARYRSVIEFQTAIRLYRSHAESISLESNAREHLTRAKSQSGYDSYARAMFGFEQAIALWPDNVKAVQGLAESRLAHAQAAYDNGDFDAGISILDPENPDHSQLLQQLQLAIQERDSHKSRLTLFKRLAVASLAFIVVGGAVALYLINNQRRQAIDARLIAEQEKKNTQDALKVADANYKRAEFERERAVAGEDAARLASQEAMVARNEAVEERMVADDLRVKAEGLQRKAEQSAEEALSAKLLAETRRQEAETQRMAALDSAEQARAEKAKAEYEAYLSQIGLANARIERNEFDDARRILTSLRNSITDRAPAWEWRWLWAQTNQSVTTTDLAAAVTDFASSPDGRHVYAVDASGVLHAFHVESDGTISPQGHRQVELPGIATSLSISTDGRSIALGMNQADVRIYGAENLAYIRSLSGHQDTVTDVVYISDRLLLSASNDRTVIVWDAVNRRKLDQCWHIAPVRQIDTQRIKQNPTQSRVFVAAVSDSSSGRVVAWRLTGDGQTTRVSTERLGEFLQHPDRVTAVAISDDGKNVVSGDVGGNLYQWDIASLRPTDFDASIASAIRRANNSDSPATGTKQSANTSRSNQTPYRELIDSNDEMLVSASNGPSEQRKQRAHGDAIRALRFSRDGRFVLSSSDDYTLKRWENDKNGATVTFRGHGGWVTAIEFAGARHERLLSSSADRTIRSWNPNTYLNSYAKLDPQQAFSASHADQSAKPLDREAKPHADEILSASFDRLGTRIVSASRDHTARILAIDPQTLNFKPIASIGVDRGDRLSEGTEYLSMSAVVDPNRGRVFVGSADSIVRIWDLNSGTQRGQMRGTGLNNTLALSGDGNLLLTGSSGGDAKAILWDVSSERIGPVERFRLGGHQEAVTALAISSNGKRIFTGDRSGRGIVWDAETGTQLGEPIDLLRGYRINDVKFAADDRVIWIAADDQQLTAIDIDTRHLIKRLEHRGFVTSVSIAEDDSYAVTVSESVDKDSVRSIVTLWDLSSGAQFRLADAKGAKSAAQQNERITSARISRDGLRVAMTRQGKSGRTGELAVIGVEQAGRAAKWLQMPGKIGTPLAACLLSPNSVLTLNGDAAFRWNIDTMAHEKSYRAHAAVTQAVFSADGNLVATGSRSLKLWNSATGEPIDKLESPHQGPVRALAFAPDNDAYRFATAGDDGVVRRWQWSPTDGFTMLGEVQLSQSPILCLQYSPDGRQLAAGTTGHAWLWSVDQAGNRLEFTLEDRTNINCLAFSPDGKWLIAGGDDKQARLWSLDESTTKPILFTGHADRVESVAIIQDQSQQMRVLTCSRDKSTRLWDPRVELGEAVGREILTLRKHTQGVTSVGVTSDGQLVMTAGRDGAVILWPAPFD</sequence>
<dbReference type="SUPFAM" id="SSF50998">
    <property type="entry name" value="Quinoprotein alcohol dehydrogenase-like"/>
    <property type="match status" value="2"/>
</dbReference>
<dbReference type="InterPro" id="IPR011047">
    <property type="entry name" value="Quinoprotein_ADH-like_sf"/>
</dbReference>
<dbReference type="EMBL" id="SJPN01000003">
    <property type="protein sequence ID" value="TWU05028.1"/>
    <property type="molecule type" value="Genomic_DNA"/>
</dbReference>
<evidence type="ECO:0000256" key="6">
    <source>
        <dbReference type="PROSITE-ProRule" id="PRU10141"/>
    </source>
</evidence>
<keyword evidence="11" id="KW-1185">Reference proteome</keyword>
<feature type="repeat" description="WD" evidence="5">
    <location>
        <begin position="1040"/>
        <end position="1081"/>
    </location>
</feature>
<dbReference type="PROSITE" id="PS50082">
    <property type="entry name" value="WD_REPEATS_2"/>
    <property type="match status" value="10"/>
</dbReference>
<keyword evidence="10" id="KW-0418">Kinase</keyword>
<dbReference type="CDD" id="cd00200">
    <property type="entry name" value="WD40"/>
    <property type="match status" value="2"/>
</dbReference>
<dbReference type="Proteomes" id="UP000320176">
    <property type="component" value="Unassembled WGS sequence"/>
</dbReference>
<dbReference type="PROSITE" id="PS50294">
    <property type="entry name" value="WD_REPEATS_REGION"/>
    <property type="match status" value="6"/>
</dbReference>
<feature type="compositionally biased region" description="Polar residues" evidence="8">
    <location>
        <begin position="84"/>
        <end position="93"/>
    </location>
</feature>